<reference evidence="1 2" key="1">
    <citation type="submission" date="2020-05" db="EMBL/GenBank/DDBJ databases">
        <title>Genome sequencing of Spirosoma sp. TS118.</title>
        <authorList>
            <person name="Lee J.-H."/>
            <person name="Jeong S."/>
            <person name="Zhao L."/>
            <person name="Jung J.-H."/>
            <person name="Kim M.-K."/>
            <person name="Lim S."/>
        </authorList>
    </citation>
    <scope>NUCLEOTIDE SEQUENCE [LARGE SCALE GENOMIC DNA]</scope>
    <source>
        <strain evidence="1 2">TS118</strain>
    </source>
</reference>
<dbReference type="Proteomes" id="UP000502756">
    <property type="component" value="Chromosome"/>
</dbReference>
<evidence type="ECO:0008006" key="3">
    <source>
        <dbReference type="Google" id="ProtNLM"/>
    </source>
</evidence>
<name>A0A6M5Y9A3_9BACT</name>
<protein>
    <recommendedName>
        <fullName evidence="3">Glycosyl hydrolase family 76</fullName>
    </recommendedName>
</protein>
<dbReference type="RefSeq" id="WP_171740373.1">
    <property type="nucleotide sequence ID" value="NZ_CP053435.1"/>
</dbReference>
<dbReference type="PROSITE" id="PS51257">
    <property type="entry name" value="PROKAR_LIPOPROTEIN"/>
    <property type="match status" value="1"/>
</dbReference>
<sequence length="443" mass="49929">MTNCYRLHWLCLVQLSLLLISCHKPRPTQSAQDRTRLVNTAHLDHLYQVVQLNGVAVGLINIYSEYPDYTWVADDDEGAACVDDVARAVLFLLHEPDLKVNAGKQDKLHKLTEFVLQMQANTPDAGGGYFYNFIFGNRVINKTGSTSINQPNWWSWRALWCLTEVYPYYKTVDPAFALRLQTASQRLVANIIRDFGSKPQAYNQVAGLNIPTWLPYGSGSDQAAIMILGLLNYYQQTPDPQVLNVMTKLGDGIVQMQQGGTRQVPYGAILSFENNWHAYGSDQAYALLRAGKALNRPNWLAVARREVDQFYPYLLKEGFLESFTIDKKGQDLSFIKKSRFSQIAYGVRPMVWAALELYDQTQNARYLKLAGQLASWFLGSNPAKALMYDKTTGMAFDGIRSDSTINKNSGAESTIESLLAFQRLEQYPAAVTQATNSRSLWPK</sequence>
<dbReference type="GO" id="GO:0005975">
    <property type="term" value="P:carbohydrate metabolic process"/>
    <property type="evidence" value="ECO:0007669"/>
    <property type="project" value="InterPro"/>
</dbReference>
<dbReference type="SUPFAM" id="SSF48208">
    <property type="entry name" value="Six-hairpin glycosidases"/>
    <property type="match status" value="1"/>
</dbReference>
<dbReference type="Gene3D" id="1.50.10.10">
    <property type="match status" value="1"/>
</dbReference>
<dbReference type="InterPro" id="IPR008928">
    <property type="entry name" value="6-hairpin_glycosidase_sf"/>
</dbReference>
<dbReference type="KEGG" id="stae:HNV11_14650"/>
<gene>
    <name evidence="1" type="ORF">HNV11_14650</name>
</gene>
<dbReference type="InterPro" id="IPR012341">
    <property type="entry name" value="6hp_glycosidase-like_sf"/>
</dbReference>
<evidence type="ECO:0000313" key="1">
    <source>
        <dbReference type="EMBL" id="QJW90529.1"/>
    </source>
</evidence>
<evidence type="ECO:0000313" key="2">
    <source>
        <dbReference type="Proteomes" id="UP000502756"/>
    </source>
</evidence>
<organism evidence="1 2">
    <name type="scientific">Spirosoma taeanense</name>
    <dbReference type="NCBI Taxonomy" id="2735870"/>
    <lineage>
        <taxon>Bacteria</taxon>
        <taxon>Pseudomonadati</taxon>
        <taxon>Bacteroidota</taxon>
        <taxon>Cytophagia</taxon>
        <taxon>Cytophagales</taxon>
        <taxon>Cytophagaceae</taxon>
        <taxon>Spirosoma</taxon>
    </lineage>
</organism>
<keyword evidence="2" id="KW-1185">Reference proteome</keyword>
<proteinExistence type="predicted"/>
<dbReference type="EMBL" id="CP053435">
    <property type="protein sequence ID" value="QJW90529.1"/>
    <property type="molecule type" value="Genomic_DNA"/>
</dbReference>
<dbReference type="AlphaFoldDB" id="A0A6M5Y9A3"/>
<accession>A0A6M5Y9A3</accession>